<evidence type="ECO:0008006" key="3">
    <source>
        <dbReference type="Google" id="ProtNLM"/>
    </source>
</evidence>
<reference evidence="1 2" key="1">
    <citation type="submission" date="2019-06" db="EMBL/GenBank/DDBJ databases">
        <authorList>
            <person name="Li M."/>
        </authorList>
    </citation>
    <scope>NUCLEOTIDE SEQUENCE [LARGE SCALE GENOMIC DNA]</scope>
    <source>
        <strain evidence="1 2">BGMRC6574</strain>
    </source>
</reference>
<dbReference type="Proteomes" id="UP000320314">
    <property type="component" value="Unassembled WGS sequence"/>
</dbReference>
<comment type="caution">
    <text evidence="1">The sequence shown here is derived from an EMBL/GenBank/DDBJ whole genome shotgun (WGS) entry which is preliminary data.</text>
</comment>
<dbReference type="RefSeq" id="WP_181408200.1">
    <property type="nucleotide sequence ID" value="NZ_VHLH01000030.1"/>
</dbReference>
<accession>A0A506TZR2</accession>
<evidence type="ECO:0000313" key="2">
    <source>
        <dbReference type="Proteomes" id="UP000320314"/>
    </source>
</evidence>
<dbReference type="EMBL" id="VHLH01000030">
    <property type="protein sequence ID" value="TPW26461.1"/>
    <property type="molecule type" value="Genomic_DNA"/>
</dbReference>
<evidence type="ECO:0000313" key="1">
    <source>
        <dbReference type="EMBL" id="TPW26461.1"/>
    </source>
</evidence>
<organism evidence="1 2">
    <name type="scientific">Pararhizobium mangrovi</name>
    <dbReference type="NCBI Taxonomy" id="2590452"/>
    <lineage>
        <taxon>Bacteria</taxon>
        <taxon>Pseudomonadati</taxon>
        <taxon>Pseudomonadota</taxon>
        <taxon>Alphaproteobacteria</taxon>
        <taxon>Hyphomicrobiales</taxon>
        <taxon>Rhizobiaceae</taxon>
        <taxon>Rhizobium/Agrobacterium group</taxon>
        <taxon>Pararhizobium</taxon>
    </lineage>
</organism>
<proteinExistence type="predicted"/>
<dbReference type="AlphaFoldDB" id="A0A506TZR2"/>
<gene>
    <name evidence="1" type="ORF">FJU11_14770</name>
</gene>
<name>A0A506TZR2_9HYPH</name>
<sequence>MYLSWSAFYEGATDSQYFNVLIPKVLDDIVRVSGKKPCDVGEFPSVEFGIDNRSFDNVAEQICARRNEFHIIFVHADLGGRGQAEDIKRRREQLIQKAHEICGFDARTAVMLSPEKELEAWALCDHAAVRTALGVRAIPENLMPTTPLAAEKLLDPKASFEGIVKSVVRKKHGTRQILVRIAQEQNIEELRRARSFKSFEDSLRSVLYHNGFIK</sequence>
<protein>
    <recommendedName>
        <fullName evidence="3">DUF4276 family protein</fullName>
    </recommendedName>
</protein>
<keyword evidence="2" id="KW-1185">Reference proteome</keyword>